<dbReference type="GO" id="GO:0004674">
    <property type="term" value="F:protein serine/threonine kinase activity"/>
    <property type="evidence" value="ECO:0007669"/>
    <property type="project" value="UniProtKB-KW"/>
</dbReference>
<dbReference type="InterPro" id="IPR001245">
    <property type="entry name" value="Ser-Thr/Tyr_kinase_cat_dom"/>
</dbReference>
<dbReference type="InterPro" id="IPR021820">
    <property type="entry name" value="S-locus_recpt_kinase_C"/>
</dbReference>
<protein>
    <submittedName>
        <fullName evidence="8">Cysteine-rich receptor-like protein kinase 10-like protein</fullName>
    </submittedName>
</protein>
<evidence type="ECO:0000313" key="9">
    <source>
        <dbReference type="Proteomes" id="UP000236291"/>
    </source>
</evidence>
<dbReference type="SUPFAM" id="SSF56112">
    <property type="entry name" value="Protein kinase-like (PK-like)"/>
    <property type="match status" value="1"/>
</dbReference>
<dbReference type="FunFam" id="1.10.510.10:FF:001722">
    <property type="entry name" value="G-type lectin S-receptor-like serine/threonine-protein kinase B120"/>
    <property type="match status" value="1"/>
</dbReference>
<dbReference type="Proteomes" id="UP000236291">
    <property type="component" value="Unassembled WGS sequence"/>
</dbReference>
<evidence type="ECO:0000256" key="1">
    <source>
        <dbReference type="ARBA" id="ARBA00022527"/>
    </source>
</evidence>
<gene>
    <name evidence="8" type="ORF">L195_g023732</name>
</gene>
<dbReference type="PROSITE" id="PS50011">
    <property type="entry name" value="PROTEIN_KINASE_DOM"/>
    <property type="match status" value="1"/>
</dbReference>
<dbReference type="InterPro" id="IPR000719">
    <property type="entry name" value="Prot_kinase_dom"/>
</dbReference>
<name>A0A2K3NBM8_TRIPR</name>
<dbReference type="Pfam" id="PF11883">
    <property type="entry name" value="DUF3403"/>
    <property type="match status" value="1"/>
</dbReference>
<dbReference type="Gene3D" id="1.10.510.10">
    <property type="entry name" value="Transferase(Phosphotransferase) domain 1"/>
    <property type="match status" value="1"/>
</dbReference>
<dbReference type="PANTHER" id="PTHR27002:SF518">
    <property type="entry name" value="PROTEIN KINASE DOMAIN"/>
    <property type="match status" value="1"/>
</dbReference>
<organism evidence="8 9">
    <name type="scientific">Trifolium pratense</name>
    <name type="common">Red clover</name>
    <dbReference type="NCBI Taxonomy" id="57577"/>
    <lineage>
        <taxon>Eukaryota</taxon>
        <taxon>Viridiplantae</taxon>
        <taxon>Streptophyta</taxon>
        <taxon>Embryophyta</taxon>
        <taxon>Tracheophyta</taxon>
        <taxon>Spermatophyta</taxon>
        <taxon>Magnoliopsida</taxon>
        <taxon>eudicotyledons</taxon>
        <taxon>Gunneridae</taxon>
        <taxon>Pentapetalae</taxon>
        <taxon>rosids</taxon>
        <taxon>fabids</taxon>
        <taxon>Fabales</taxon>
        <taxon>Fabaceae</taxon>
        <taxon>Papilionoideae</taxon>
        <taxon>50 kb inversion clade</taxon>
        <taxon>NPAAA clade</taxon>
        <taxon>Hologalegina</taxon>
        <taxon>IRL clade</taxon>
        <taxon>Trifolieae</taxon>
        <taxon>Trifolium</taxon>
    </lineage>
</organism>
<evidence type="ECO:0000313" key="8">
    <source>
        <dbReference type="EMBL" id="PNY00452.1"/>
    </source>
</evidence>
<feature type="region of interest" description="Disordered" evidence="6">
    <location>
        <begin position="149"/>
        <end position="182"/>
    </location>
</feature>
<keyword evidence="2" id="KW-0808">Transferase</keyword>
<evidence type="ECO:0000256" key="5">
    <source>
        <dbReference type="ARBA" id="ARBA00022840"/>
    </source>
</evidence>
<sequence length="182" mass="20395">MNPKISDFGLARAFEKDQAQENTRRVVGTYGYMSPEYAMEVLYSVKSDVFSFGVLLLEIICGQRNNGFYLGEHGQSLLIYSWNLWHEGKSLELLDPTLEKTYIANEVVRCIHIGLLCVQEDAIDRPTMSSVVVMLASDTMALPNPNHPAFSVGRKVREDESTSKTSNDPSVNEVTVSNVFPR</sequence>
<evidence type="ECO:0000259" key="7">
    <source>
        <dbReference type="PROSITE" id="PS50011"/>
    </source>
</evidence>
<dbReference type="EMBL" id="ASHM01018938">
    <property type="protein sequence ID" value="PNY00452.1"/>
    <property type="molecule type" value="Genomic_DNA"/>
</dbReference>
<reference evidence="8 9" key="1">
    <citation type="journal article" date="2014" name="Am. J. Bot.">
        <title>Genome assembly and annotation for red clover (Trifolium pratense; Fabaceae).</title>
        <authorList>
            <person name="Istvanek J."/>
            <person name="Jaros M."/>
            <person name="Krenek A."/>
            <person name="Repkova J."/>
        </authorList>
    </citation>
    <scope>NUCLEOTIDE SEQUENCE [LARGE SCALE GENOMIC DNA]</scope>
    <source>
        <strain evidence="9">cv. Tatra</strain>
        <tissue evidence="8">Young leaves</tissue>
    </source>
</reference>
<dbReference type="PANTHER" id="PTHR27002">
    <property type="entry name" value="RECEPTOR-LIKE SERINE/THREONINE-PROTEIN KINASE SD1-8"/>
    <property type="match status" value="1"/>
</dbReference>
<keyword evidence="5" id="KW-0067">ATP-binding</keyword>
<keyword evidence="1" id="KW-0723">Serine/threonine-protein kinase</keyword>
<evidence type="ECO:0000256" key="3">
    <source>
        <dbReference type="ARBA" id="ARBA00022741"/>
    </source>
</evidence>
<keyword evidence="8" id="KW-0675">Receptor</keyword>
<dbReference type="InterPro" id="IPR011009">
    <property type="entry name" value="Kinase-like_dom_sf"/>
</dbReference>
<feature type="domain" description="Protein kinase" evidence="7">
    <location>
        <begin position="1"/>
        <end position="150"/>
    </location>
</feature>
<reference evidence="8 9" key="2">
    <citation type="journal article" date="2017" name="Front. Plant Sci.">
        <title>Gene Classification and Mining of Molecular Markers Useful in Red Clover (Trifolium pratense) Breeding.</title>
        <authorList>
            <person name="Istvanek J."/>
            <person name="Dluhosova J."/>
            <person name="Dluhos P."/>
            <person name="Patkova L."/>
            <person name="Nedelnik J."/>
            <person name="Repkova J."/>
        </authorList>
    </citation>
    <scope>NUCLEOTIDE SEQUENCE [LARGE SCALE GENOMIC DNA]</scope>
    <source>
        <strain evidence="9">cv. Tatra</strain>
        <tissue evidence="8">Young leaves</tissue>
    </source>
</reference>
<evidence type="ECO:0000256" key="6">
    <source>
        <dbReference type="SAM" id="MobiDB-lite"/>
    </source>
</evidence>
<evidence type="ECO:0000256" key="4">
    <source>
        <dbReference type="ARBA" id="ARBA00022777"/>
    </source>
</evidence>
<proteinExistence type="predicted"/>
<keyword evidence="3" id="KW-0547">Nucleotide-binding</keyword>
<accession>A0A2K3NBM8</accession>
<evidence type="ECO:0000256" key="2">
    <source>
        <dbReference type="ARBA" id="ARBA00022679"/>
    </source>
</evidence>
<dbReference type="GO" id="GO:0005524">
    <property type="term" value="F:ATP binding"/>
    <property type="evidence" value="ECO:0007669"/>
    <property type="project" value="UniProtKB-KW"/>
</dbReference>
<dbReference type="Pfam" id="PF07714">
    <property type="entry name" value="PK_Tyr_Ser-Thr"/>
    <property type="match status" value="1"/>
</dbReference>
<dbReference type="GO" id="GO:0005886">
    <property type="term" value="C:plasma membrane"/>
    <property type="evidence" value="ECO:0007669"/>
    <property type="project" value="TreeGrafter"/>
</dbReference>
<keyword evidence="4 8" id="KW-0418">Kinase</keyword>
<comment type="caution">
    <text evidence="8">The sequence shown here is derived from an EMBL/GenBank/DDBJ whole genome shotgun (WGS) entry which is preliminary data.</text>
</comment>
<dbReference type="AlphaFoldDB" id="A0A2K3NBM8"/>
<feature type="compositionally biased region" description="Polar residues" evidence="6">
    <location>
        <begin position="163"/>
        <end position="182"/>
    </location>
</feature>